<keyword evidence="2" id="KW-1185">Reference proteome</keyword>
<evidence type="ECO:0000313" key="1">
    <source>
        <dbReference type="EMBL" id="SDG79732.1"/>
    </source>
</evidence>
<dbReference type="AlphaFoldDB" id="A0A1G7X6D7"/>
<gene>
    <name evidence="1" type="ORF">SAMN05421827_11184</name>
</gene>
<name>A0A1G7X6D7_9SPHI</name>
<evidence type="ECO:0000313" key="2">
    <source>
        <dbReference type="Proteomes" id="UP000199643"/>
    </source>
</evidence>
<accession>A0A1G7X6D7</accession>
<sequence>MALRSSVDIRLRISPGRKDAEQVQHDDRIWRKEVKLIAKHNS</sequence>
<protein>
    <submittedName>
        <fullName evidence="1">Uncharacterized protein</fullName>
    </submittedName>
</protein>
<dbReference type="Proteomes" id="UP000199643">
    <property type="component" value="Unassembled WGS sequence"/>
</dbReference>
<dbReference type="EMBL" id="FNCH01000011">
    <property type="protein sequence ID" value="SDG79732.1"/>
    <property type="molecule type" value="Genomic_DNA"/>
</dbReference>
<organism evidence="1 2">
    <name type="scientific">Pedobacter terrae</name>
    <dbReference type="NCBI Taxonomy" id="405671"/>
    <lineage>
        <taxon>Bacteria</taxon>
        <taxon>Pseudomonadati</taxon>
        <taxon>Bacteroidota</taxon>
        <taxon>Sphingobacteriia</taxon>
        <taxon>Sphingobacteriales</taxon>
        <taxon>Sphingobacteriaceae</taxon>
        <taxon>Pedobacter</taxon>
    </lineage>
</organism>
<proteinExistence type="predicted"/>
<reference evidence="2" key="1">
    <citation type="submission" date="2016-10" db="EMBL/GenBank/DDBJ databases">
        <authorList>
            <person name="Varghese N."/>
            <person name="Submissions S."/>
        </authorList>
    </citation>
    <scope>NUCLEOTIDE SEQUENCE [LARGE SCALE GENOMIC DNA]</scope>
    <source>
        <strain evidence="2">DSM 17933</strain>
    </source>
</reference>